<dbReference type="RefSeq" id="XP_072793781.1">
    <property type="nucleotide sequence ID" value="XM_072937680.1"/>
</dbReference>
<evidence type="ECO:0000256" key="1">
    <source>
        <dbReference type="SAM" id="MobiDB-lite"/>
    </source>
</evidence>
<sequence length="291" mass="31526">MTVRVDESPSYPMSFETTAFTFFIILLICLSCIFFLLVVFLYKCTQNGEDEQTEKGPCTDANGGEGCTAANMEVDNLGDQEKPPVPMRPGILVQRQSKEVVAIPLGNGEDVEDEEEDKIKEKQKPETAGENGQEVMMGFSTLKGQLRICLIEEEDDYLQKPPIPVTGSPSAIGNHKRPLKGVTFSREGRSPCGLEPFHCGAEKGLNGMEGLAKTSRGKSVFQMATGTSQGKESLCPAHAQGERIHKDMNTERPGSLMVIQKAVESQVGAASGGWQSSLGEHDSSRGQEHAS</sequence>
<feature type="compositionally biased region" description="Basic and acidic residues" evidence="1">
    <location>
        <begin position="279"/>
        <end position="291"/>
    </location>
</feature>
<proteinExistence type="predicted"/>
<dbReference type="GeneID" id="102530261"/>
<keyword evidence="2" id="KW-1133">Transmembrane helix</keyword>
<accession>A0ABM5BBK2</accession>
<keyword evidence="2" id="KW-0812">Transmembrane</keyword>
<feature type="compositionally biased region" description="Basic and acidic residues" evidence="1">
    <location>
        <begin position="117"/>
        <end position="127"/>
    </location>
</feature>
<organism evidence="3 5">
    <name type="scientific">Vicugna pacos</name>
    <name type="common">Alpaca</name>
    <name type="synonym">Lama pacos</name>
    <dbReference type="NCBI Taxonomy" id="30538"/>
    <lineage>
        <taxon>Eukaryota</taxon>
        <taxon>Metazoa</taxon>
        <taxon>Chordata</taxon>
        <taxon>Craniata</taxon>
        <taxon>Vertebrata</taxon>
        <taxon>Euteleostomi</taxon>
        <taxon>Mammalia</taxon>
        <taxon>Eutheria</taxon>
        <taxon>Laurasiatheria</taxon>
        <taxon>Artiodactyla</taxon>
        <taxon>Tylopoda</taxon>
        <taxon>Camelidae</taxon>
        <taxon>Vicugna</taxon>
    </lineage>
</organism>
<keyword evidence="3" id="KW-1185">Reference proteome</keyword>
<feature type="transmembrane region" description="Helical" evidence="2">
    <location>
        <begin position="20"/>
        <end position="42"/>
    </location>
</feature>
<dbReference type="PANTHER" id="PTHR37882">
    <property type="entry name" value="HYPOTHETICAL PROTEIN LOC690352"/>
    <property type="match status" value="1"/>
</dbReference>
<dbReference type="Proteomes" id="UP001652581">
    <property type="component" value="Chromosome 15"/>
</dbReference>
<protein>
    <submittedName>
        <fullName evidence="4 5">Uncharacterized protein C2orf74 homolog isoform X1</fullName>
    </submittedName>
</protein>
<feature type="region of interest" description="Disordered" evidence="1">
    <location>
        <begin position="268"/>
        <end position="291"/>
    </location>
</feature>
<dbReference type="InterPro" id="IPR027813">
    <property type="entry name" value="DUF4642"/>
</dbReference>
<dbReference type="Pfam" id="PF15484">
    <property type="entry name" value="DUF4642"/>
    <property type="match status" value="2"/>
</dbReference>
<evidence type="ECO:0000313" key="4">
    <source>
        <dbReference type="RefSeq" id="XP_072793780.1"/>
    </source>
</evidence>
<reference evidence="4 5" key="1">
    <citation type="submission" date="2025-05" db="UniProtKB">
        <authorList>
            <consortium name="RefSeq"/>
        </authorList>
    </citation>
    <scope>IDENTIFICATION</scope>
</reference>
<evidence type="ECO:0000313" key="3">
    <source>
        <dbReference type="Proteomes" id="UP001652581"/>
    </source>
</evidence>
<dbReference type="RefSeq" id="XP_072793780.1">
    <property type="nucleotide sequence ID" value="XM_072937679.1"/>
</dbReference>
<feature type="region of interest" description="Disordered" evidence="1">
    <location>
        <begin position="106"/>
        <end position="130"/>
    </location>
</feature>
<gene>
    <name evidence="4 5" type="primary">C15H2orf74</name>
</gene>
<evidence type="ECO:0000313" key="5">
    <source>
        <dbReference type="RefSeq" id="XP_072793781.1"/>
    </source>
</evidence>
<name>A0ABM5BBK2_VICPA</name>
<keyword evidence="2" id="KW-0472">Membrane</keyword>
<evidence type="ECO:0000256" key="2">
    <source>
        <dbReference type="SAM" id="Phobius"/>
    </source>
</evidence>